<reference evidence="1" key="1">
    <citation type="submission" date="2023-04" db="EMBL/GenBank/DDBJ databases">
        <title>Phytophthora fragariaefolia NBRC 109709.</title>
        <authorList>
            <person name="Ichikawa N."/>
            <person name="Sato H."/>
            <person name="Tonouchi N."/>
        </authorList>
    </citation>
    <scope>NUCLEOTIDE SEQUENCE</scope>
    <source>
        <strain evidence="1">NBRC 109709</strain>
    </source>
</reference>
<comment type="caution">
    <text evidence="1">The sequence shown here is derived from an EMBL/GenBank/DDBJ whole genome shotgun (WGS) entry which is preliminary data.</text>
</comment>
<evidence type="ECO:0000313" key="2">
    <source>
        <dbReference type="Proteomes" id="UP001165121"/>
    </source>
</evidence>
<evidence type="ECO:0000313" key="1">
    <source>
        <dbReference type="EMBL" id="GMF62811.1"/>
    </source>
</evidence>
<keyword evidence="2" id="KW-1185">Reference proteome</keyword>
<dbReference type="Proteomes" id="UP001165121">
    <property type="component" value="Unassembled WGS sequence"/>
</dbReference>
<dbReference type="EMBL" id="BSXT01006681">
    <property type="protein sequence ID" value="GMF62811.1"/>
    <property type="molecule type" value="Genomic_DNA"/>
</dbReference>
<accession>A0A9W7D6G2</accession>
<proteinExistence type="predicted"/>
<gene>
    <name evidence="1" type="ORF">Pfra01_002738500</name>
</gene>
<protein>
    <submittedName>
        <fullName evidence="1">Unnamed protein product</fullName>
    </submittedName>
</protein>
<organism evidence="1 2">
    <name type="scientific">Phytophthora fragariaefolia</name>
    <dbReference type="NCBI Taxonomy" id="1490495"/>
    <lineage>
        <taxon>Eukaryota</taxon>
        <taxon>Sar</taxon>
        <taxon>Stramenopiles</taxon>
        <taxon>Oomycota</taxon>
        <taxon>Peronosporomycetes</taxon>
        <taxon>Peronosporales</taxon>
        <taxon>Peronosporaceae</taxon>
        <taxon>Phytophthora</taxon>
    </lineage>
</organism>
<sequence>MDLRTTTCVWRHLHALQHYPGCKHHYKHAIAAEDWGLLPLFYAKQVYLALVEGDDNEVDTLMTNTPETAQLPEAFGQLQQLREAKRDENEKNAKQETRLLTQDLWILSQKVTGLKNNERAVLALSNIRSTSTLVQHALMDTFGWATLQCGHHL</sequence>
<name>A0A9W7D6G2_9STRA</name>
<dbReference type="AlphaFoldDB" id="A0A9W7D6G2"/>